<feature type="modified residue" description="Pyruvic acid (Ser); by autocatalysis" evidence="11">
    <location>
        <position position="183"/>
    </location>
</feature>
<dbReference type="InterPro" id="IPR033175">
    <property type="entry name" value="PSD-A"/>
</dbReference>
<keyword evidence="12" id="KW-0812">Transmembrane</keyword>
<comment type="similarity">
    <text evidence="11">Belongs to the phosphatidylserine decarboxylase family. PSD-A subfamily.</text>
</comment>
<dbReference type="STRING" id="1121409.SAMN02745124_01895"/>
<feature type="site" description="Cleavage (non-hydrolytic); by autocatalysis" evidence="11">
    <location>
        <begin position="182"/>
        <end position="183"/>
    </location>
</feature>
<feature type="chain" id="PRO_5023403438" description="Phosphatidylserine decarboxylase alpha chain" evidence="11">
    <location>
        <begin position="183"/>
        <end position="214"/>
    </location>
</feature>
<evidence type="ECO:0000256" key="12">
    <source>
        <dbReference type="SAM" id="Phobius"/>
    </source>
</evidence>
<proteinExistence type="inferred from homology"/>
<dbReference type="PANTHER" id="PTHR35809:SF1">
    <property type="entry name" value="ARCHAETIDYLSERINE DECARBOXYLASE PROENZYME-RELATED"/>
    <property type="match status" value="1"/>
</dbReference>
<protein>
    <recommendedName>
        <fullName evidence="11">Phosphatidylserine decarboxylase proenzyme</fullName>
        <ecNumber evidence="11">4.1.1.65</ecNumber>
    </recommendedName>
    <component>
        <recommendedName>
            <fullName evidence="11">Phosphatidylserine decarboxylase alpha chain</fullName>
        </recommendedName>
    </component>
    <component>
        <recommendedName>
            <fullName evidence="11">Phosphatidylserine decarboxylase beta chain</fullName>
        </recommendedName>
    </component>
</protein>
<dbReference type="GO" id="GO:0004609">
    <property type="term" value="F:phosphatidylserine decarboxylase activity"/>
    <property type="evidence" value="ECO:0007669"/>
    <property type="project" value="UniProtKB-UniRule"/>
</dbReference>
<keyword evidence="14" id="KW-1185">Reference proteome</keyword>
<keyword evidence="8 11" id="KW-0456">Lyase</keyword>
<organism evidence="13 14">
    <name type="scientific">Desulfofustis glycolicus DSM 9705</name>
    <dbReference type="NCBI Taxonomy" id="1121409"/>
    <lineage>
        <taxon>Bacteria</taxon>
        <taxon>Pseudomonadati</taxon>
        <taxon>Thermodesulfobacteriota</taxon>
        <taxon>Desulfobulbia</taxon>
        <taxon>Desulfobulbales</taxon>
        <taxon>Desulfocapsaceae</taxon>
        <taxon>Desulfofustis</taxon>
    </lineage>
</organism>
<dbReference type="NCBIfam" id="NF003685">
    <property type="entry name" value="PRK05305.2-5"/>
    <property type="match status" value="1"/>
</dbReference>
<sequence>MRTERIPIAREGVPFIGYTAFLTLTCALLGLQTATLVLVLITTFVLMFFRDPDRITPVENDVVIAPADGKIIVVEQVIDERFSPERVWKISIFMNIFNVHVNRIPIAGTIEHIRHIPGAFLAADNKDAHLKNEYCAMTIAVRENVRLTVVQIAGLIARRIVCRAEPGESVHAGRRYGLIRFGSRLDLYLPITATMTTEVGQKSRAGETILARLN</sequence>
<comment type="subunit">
    <text evidence="11">Heterodimer of a large membrane-associated beta subunit and a small pyruvoyl-containing alpha subunit.</text>
</comment>
<name>A0A1M5VTD9_9BACT</name>
<evidence type="ECO:0000256" key="3">
    <source>
        <dbReference type="ARBA" id="ARBA00022793"/>
    </source>
</evidence>
<dbReference type="EC" id="4.1.1.65" evidence="11"/>
<evidence type="ECO:0000313" key="14">
    <source>
        <dbReference type="Proteomes" id="UP000184139"/>
    </source>
</evidence>
<dbReference type="GO" id="GO:0006646">
    <property type="term" value="P:phosphatidylethanolamine biosynthetic process"/>
    <property type="evidence" value="ECO:0007669"/>
    <property type="project" value="UniProtKB-UniRule"/>
</dbReference>
<evidence type="ECO:0000256" key="4">
    <source>
        <dbReference type="ARBA" id="ARBA00023098"/>
    </source>
</evidence>
<evidence type="ECO:0000256" key="8">
    <source>
        <dbReference type="ARBA" id="ARBA00023239"/>
    </source>
</evidence>
<evidence type="ECO:0000256" key="7">
    <source>
        <dbReference type="ARBA" id="ARBA00023209"/>
    </source>
</evidence>
<comment type="cofactor">
    <cofactor evidence="11">
        <name>pyruvate</name>
        <dbReference type="ChEBI" id="CHEBI:15361"/>
    </cofactor>
    <text evidence="11">Binds 1 pyruvoyl group covalently per subunit.</text>
</comment>
<dbReference type="AlphaFoldDB" id="A0A1M5VTD9"/>
<feature type="chain" id="PRO_5023403437" description="Phosphatidylserine decarboxylase beta chain" evidence="11">
    <location>
        <begin position="1"/>
        <end position="182"/>
    </location>
</feature>
<dbReference type="Pfam" id="PF02666">
    <property type="entry name" value="PS_Dcarbxylase"/>
    <property type="match status" value="1"/>
</dbReference>
<keyword evidence="9 11" id="KW-1208">Phospholipid metabolism</keyword>
<dbReference type="RefSeq" id="WP_073375490.1">
    <property type="nucleotide sequence ID" value="NZ_FQXS01000009.1"/>
</dbReference>
<gene>
    <name evidence="11" type="primary">psd</name>
    <name evidence="13" type="ORF">SAMN02745124_01895</name>
</gene>
<dbReference type="GO" id="GO:0005886">
    <property type="term" value="C:plasma membrane"/>
    <property type="evidence" value="ECO:0007669"/>
    <property type="project" value="UniProtKB-SubCell"/>
</dbReference>
<keyword evidence="12" id="KW-1133">Transmembrane helix</keyword>
<comment type="function">
    <text evidence="11">Catalyzes the formation of phosphatidylethanolamine (PtdEtn) from phosphatidylserine (PtdSer).</text>
</comment>
<dbReference type="Proteomes" id="UP000184139">
    <property type="component" value="Unassembled WGS sequence"/>
</dbReference>
<dbReference type="EMBL" id="FQXS01000009">
    <property type="protein sequence ID" value="SHH78458.1"/>
    <property type="molecule type" value="Genomic_DNA"/>
</dbReference>
<evidence type="ECO:0000256" key="5">
    <source>
        <dbReference type="ARBA" id="ARBA00023136"/>
    </source>
</evidence>
<reference evidence="13 14" key="1">
    <citation type="submission" date="2016-11" db="EMBL/GenBank/DDBJ databases">
        <authorList>
            <person name="Jaros S."/>
            <person name="Januszkiewicz K."/>
            <person name="Wedrychowicz H."/>
        </authorList>
    </citation>
    <scope>NUCLEOTIDE SEQUENCE [LARGE SCALE GENOMIC DNA]</scope>
    <source>
        <strain evidence="13 14">DSM 9705</strain>
    </source>
</reference>
<keyword evidence="7 11" id="KW-0594">Phospholipid biosynthesis</keyword>
<feature type="active site" description="Schiff-base intermediate with substrate; via pyruvic acid" evidence="11">
    <location>
        <position position="183"/>
    </location>
</feature>
<evidence type="ECO:0000256" key="10">
    <source>
        <dbReference type="ARBA" id="ARBA00023317"/>
    </source>
</evidence>
<dbReference type="NCBIfam" id="NF003678">
    <property type="entry name" value="PRK05305.1-2"/>
    <property type="match status" value="1"/>
</dbReference>
<keyword evidence="3 11" id="KW-0210">Decarboxylase</keyword>
<keyword evidence="6 11" id="KW-0865">Zymogen</keyword>
<evidence type="ECO:0000256" key="1">
    <source>
        <dbReference type="ARBA" id="ARBA00022475"/>
    </source>
</evidence>
<keyword evidence="10 11" id="KW-0670">Pyruvate</keyword>
<evidence type="ECO:0000256" key="11">
    <source>
        <dbReference type="HAMAP-Rule" id="MF_00664"/>
    </source>
</evidence>
<comment type="pathway">
    <text evidence="11">Phospholipid metabolism; phosphatidylethanolamine biosynthesis; phosphatidylethanolamine from CDP-diacylglycerol: step 2/2.</text>
</comment>
<dbReference type="OrthoDB" id="9790893at2"/>
<dbReference type="UniPathway" id="UPA00558">
    <property type="reaction ID" value="UER00616"/>
</dbReference>
<comment type="subcellular location">
    <subcellularLocation>
        <location evidence="11">Cell membrane</location>
        <topology evidence="11">Peripheral membrane protein</topology>
    </subcellularLocation>
</comment>
<evidence type="ECO:0000256" key="6">
    <source>
        <dbReference type="ARBA" id="ARBA00023145"/>
    </source>
</evidence>
<comment type="PTM">
    <text evidence="11">Is synthesized initially as an inactive proenzyme. Formation of the active enzyme involves a self-maturation process in which the active site pyruvoyl group is generated from an internal serine residue via an autocatalytic post-translational modification. Two non-identical subunits are generated from the proenzyme in this reaction, and the pyruvate is formed at the N-terminus of the alpha chain, which is derived from the carboxyl end of the proenzyme. The post-translation cleavage follows an unusual pathway, termed non-hydrolytic serinolysis, in which the side chain hydroxyl group of the serine supplies its oxygen atom to form the C-terminus of the beta chain, while the remainder of the serine residue undergoes an oxidative deamination to produce ammonia and the pyruvoyl prosthetic group on the alpha chain.</text>
</comment>
<evidence type="ECO:0000256" key="2">
    <source>
        <dbReference type="ARBA" id="ARBA00022516"/>
    </source>
</evidence>
<feature type="transmembrane region" description="Helical" evidence="12">
    <location>
        <begin position="20"/>
        <end position="49"/>
    </location>
</feature>
<accession>A0A1M5VTD9</accession>
<keyword evidence="2 11" id="KW-0444">Lipid biosynthesis</keyword>
<keyword evidence="1 11" id="KW-1003">Cell membrane</keyword>
<keyword evidence="5 11" id="KW-0472">Membrane</keyword>
<keyword evidence="4 11" id="KW-0443">Lipid metabolism</keyword>
<dbReference type="InterPro" id="IPR003817">
    <property type="entry name" value="PS_Dcarbxylase"/>
</dbReference>
<dbReference type="PANTHER" id="PTHR35809">
    <property type="entry name" value="ARCHAETIDYLSERINE DECARBOXYLASE PROENZYME-RELATED"/>
    <property type="match status" value="1"/>
</dbReference>
<dbReference type="HAMAP" id="MF_00664">
    <property type="entry name" value="PS_decarb_PSD_A"/>
    <property type="match status" value="1"/>
</dbReference>
<evidence type="ECO:0000313" key="13">
    <source>
        <dbReference type="EMBL" id="SHH78458.1"/>
    </source>
</evidence>
<comment type="catalytic activity">
    <reaction evidence="11">
        <text>a 1,2-diacyl-sn-glycero-3-phospho-L-serine + H(+) = a 1,2-diacyl-sn-glycero-3-phosphoethanolamine + CO2</text>
        <dbReference type="Rhea" id="RHEA:20828"/>
        <dbReference type="ChEBI" id="CHEBI:15378"/>
        <dbReference type="ChEBI" id="CHEBI:16526"/>
        <dbReference type="ChEBI" id="CHEBI:57262"/>
        <dbReference type="ChEBI" id="CHEBI:64612"/>
        <dbReference type="EC" id="4.1.1.65"/>
    </reaction>
</comment>
<evidence type="ECO:0000256" key="9">
    <source>
        <dbReference type="ARBA" id="ARBA00023264"/>
    </source>
</evidence>